<feature type="transmembrane region" description="Helical" evidence="1">
    <location>
        <begin position="12"/>
        <end position="32"/>
    </location>
</feature>
<accession>A0A1F7YVE4</accession>
<name>A0A1F7YVE4_9BACT</name>
<proteinExistence type="predicted"/>
<evidence type="ECO:0000313" key="3">
    <source>
        <dbReference type="Proteomes" id="UP000178870"/>
    </source>
</evidence>
<keyword evidence="1" id="KW-0812">Transmembrane</keyword>
<evidence type="ECO:0000313" key="2">
    <source>
        <dbReference type="EMBL" id="OGM31306.1"/>
    </source>
</evidence>
<feature type="transmembrane region" description="Helical" evidence="1">
    <location>
        <begin position="160"/>
        <end position="191"/>
    </location>
</feature>
<evidence type="ECO:0000256" key="1">
    <source>
        <dbReference type="SAM" id="Phobius"/>
    </source>
</evidence>
<feature type="transmembrane region" description="Helical" evidence="1">
    <location>
        <begin position="108"/>
        <end position="126"/>
    </location>
</feature>
<dbReference type="AlphaFoldDB" id="A0A1F7YVE4"/>
<organism evidence="2 3">
    <name type="scientific">Candidatus Woesebacteria bacterium RIFCSPHIGHO2_01_FULL_44_21</name>
    <dbReference type="NCBI Taxonomy" id="1802503"/>
    <lineage>
        <taxon>Bacteria</taxon>
        <taxon>Candidatus Woeseibacteriota</taxon>
    </lineage>
</organism>
<dbReference type="EMBL" id="MGGP01000028">
    <property type="protein sequence ID" value="OGM31306.1"/>
    <property type="molecule type" value="Genomic_DNA"/>
</dbReference>
<feature type="transmembrane region" description="Helical" evidence="1">
    <location>
        <begin position="138"/>
        <end position="154"/>
    </location>
</feature>
<feature type="transmembrane region" description="Helical" evidence="1">
    <location>
        <begin position="377"/>
        <end position="397"/>
    </location>
</feature>
<feature type="transmembrane region" description="Helical" evidence="1">
    <location>
        <begin position="349"/>
        <end position="370"/>
    </location>
</feature>
<sequence length="579" mass="67025">MHLNRLTRYLPFFQIFLVGLIVFFPTFALYMNADNWLVLWGGKTTFGTVSRWDSWTTYFSPYGMSYFFMYLISKLFGYVGAPYYIASFLFRFMAASGLYIFLKSLKTSQPVAFLGAILFIVSPFGLEVTDWVFQMTSYVSIFFLILTFSLLFKLDSWRKVFVALFFLFWSVVVNPIRAHGTFLSIGFFGFLSVIRSTQKTRKFTILFLILTVGLFLFLLKKYTFGDPGPTQAMITPGANMIKNSITAGDPTLITKYFVNFGEGIIPNTYISVLTQAKFTESLFATPRPGIEILILCGVLLSIMFFWKRNLIKEKGGKYFVLLGFMTILTSAYLTNKMLFVTSLPAESRIAAVLGFVFFVTLTFILVLDFVYDKKQQFLFDILVLSLSSFFLLVPWIHDPVSYLHTYNRYLIFSALVAPLLFSDIVNSLKTRRWLGYLFMVLLIVLLLRITIAEINSMRLRHHNYYGRKIWAQIDAYLVNEEFNDTRSVVYFTSTNPARLYNLVISSFPFRMGLYYEIWDFDKLPYAIDNRADFQSMLTDGEASIRYIGKVHTFDRKDAYAFEINDDVVRKLDIGELLTE</sequence>
<feature type="transmembrane region" description="Helical" evidence="1">
    <location>
        <begin position="433"/>
        <end position="451"/>
    </location>
</feature>
<comment type="caution">
    <text evidence="2">The sequence shown here is derived from an EMBL/GenBank/DDBJ whole genome shotgun (WGS) entry which is preliminary data.</text>
</comment>
<feature type="transmembrane region" description="Helical" evidence="1">
    <location>
        <begin position="318"/>
        <end position="334"/>
    </location>
</feature>
<keyword evidence="1" id="KW-0472">Membrane</keyword>
<dbReference type="Proteomes" id="UP000178870">
    <property type="component" value="Unassembled WGS sequence"/>
</dbReference>
<feature type="transmembrane region" description="Helical" evidence="1">
    <location>
        <begin position="288"/>
        <end position="306"/>
    </location>
</feature>
<keyword evidence="1" id="KW-1133">Transmembrane helix</keyword>
<protein>
    <recommendedName>
        <fullName evidence="4">Glycosyltransferase RgtA/B/C/D-like domain-containing protein</fullName>
    </recommendedName>
</protein>
<gene>
    <name evidence="2" type="ORF">A2803_03885</name>
</gene>
<reference evidence="2 3" key="1">
    <citation type="journal article" date="2016" name="Nat. Commun.">
        <title>Thousands of microbial genomes shed light on interconnected biogeochemical processes in an aquifer system.</title>
        <authorList>
            <person name="Anantharaman K."/>
            <person name="Brown C.T."/>
            <person name="Hug L.A."/>
            <person name="Sharon I."/>
            <person name="Castelle C.J."/>
            <person name="Probst A.J."/>
            <person name="Thomas B.C."/>
            <person name="Singh A."/>
            <person name="Wilkins M.J."/>
            <person name="Karaoz U."/>
            <person name="Brodie E.L."/>
            <person name="Williams K.H."/>
            <person name="Hubbard S.S."/>
            <person name="Banfield J.F."/>
        </authorList>
    </citation>
    <scope>NUCLEOTIDE SEQUENCE [LARGE SCALE GENOMIC DNA]</scope>
</reference>
<evidence type="ECO:0008006" key="4">
    <source>
        <dbReference type="Google" id="ProtNLM"/>
    </source>
</evidence>
<feature type="transmembrane region" description="Helical" evidence="1">
    <location>
        <begin position="409"/>
        <end position="426"/>
    </location>
</feature>
<feature type="transmembrane region" description="Helical" evidence="1">
    <location>
        <begin position="203"/>
        <end position="219"/>
    </location>
</feature>